<feature type="chain" id="PRO_5012786066" evidence="1">
    <location>
        <begin position="23"/>
        <end position="134"/>
    </location>
</feature>
<evidence type="ECO:0000259" key="2">
    <source>
        <dbReference type="Pfam" id="PF07978"/>
    </source>
</evidence>
<dbReference type="Gene3D" id="3.30.70.100">
    <property type="match status" value="1"/>
</dbReference>
<keyword evidence="1" id="KW-0732">Signal</keyword>
<dbReference type="Proteomes" id="UP000216101">
    <property type="component" value="Unassembled WGS sequence"/>
</dbReference>
<feature type="domain" description="NIPSNAP" evidence="2">
    <location>
        <begin position="29"/>
        <end position="131"/>
    </location>
</feature>
<sequence>MKKLLCVFIVLASMFAITPTIAADDSPVFELRIYTTHPGKMPNLLERFKNHTTKIFERHGMVNVGYWLPVDEKDGNTLYYILKHKSRATAEASWKAFVADPEWIKVQTESESNGLIVAGVESIFLTSTDFSAIK</sequence>
<name>A0A266Q348_9GAMM</name>
<dbReference type="RefSeq" id="WP_094985389.1">
    <property type="nucleotide sequence ID" value="NZ_NHNI01000002.1"/>
</dbReference>
<feature type="signal peptide" evidence="1">
    <location>
        <begin position="1"/>
        <end position="22"/>
    </location>
</feature>
<keyword evidence="4" id="KW-1185">Reference proteome</keyword>
<dbReference type="AlphaFoldDB" id="A0A266Q348"/>
<dbReference type="Pfam" id="PF07978">
    <property type="entry name" value="NIPSNAP"/>
    <property type="match status" value="1"/>
</dbReference>
<reference evidence="4" key="1">
    <citation type="submission" date="2017-05" db="EMBL/GenBank/DDBJ databases">
        <authorList>
            <person name="Barney B.M."/>
        </authorList>
    </citation>
    <scope>NUCLEOTIDE SEQUENCE [LARGE SCALE GENOMIC DNA]</scope>
    <source>
        <strain evidence="4">PSBB022</strain>
    </source>
</reference>
<evidence type="ECO:0000256" key="1">
    <source>
        <dbReference type="SAM" id="SignalP"/>
    </source>
</evidence>
<proteinExistence type="predicted"/>
<gene>
    <name evidence="3" type="ORF">CBP51_13690</name>
</gene>
<evidence type="ECO:0000313" key="3">
    <source>
        <dbReference type="EMBL" id="OZY84270.1"/>
    </source>
</evidence>
<evidence type="ECO:0000313" key="4">
    <source>
        <dbReference type="Proteomes" id="UP000216101"/>
    </source>
</evidence>
<comment type="caution">
    <text evidence="3">The sequence shown here is derived from an EMBL/GenBank/DDBJ whole genome shotgun (WGS) entry which is preliminary data.</text>
</comment>
<dbReference type="InterPro" id="IPR011008">
    <property type="entry name" value="Dimeric_a/b-barrel"/>
</dbReference>
<accession>A0A266Q348</accession>
<protein>
    <submittedName>
        <fullName evidence="3">NIPSNAP family protein</fullName>
    </submittedName>
</protein>
<dbReference type="InterPro" id="IPR012577">
    <property type="entry name" value="NIPSNAP"/>
</dbReference>
<dbReference type="SUPFAM" id="SSF54909">
    <property type="entry name" value="Dimeric alpha+beta barrel"/>
    <property type="match status" value="1"/>
</dbReference>
<dbReference type="EMBL" id="NHNI01000002">
    <property type="protein sequence ID" value="OZY84270.1"/>
    <property type="molecule type" value="Genomic_DNA"/>
</dbReference>
<organism evidence="3 4">
    <name type="scientific">Cellvibrio mixtus</name>
    <dbReference type="NCBI Taxonomy" id="39650"/>
    <lineage>
        <taxon>Bacteria</taxon>
        <taxon>Pseudomonadati</taxon>
        <taxon>Pseudomonadota</taxon>
        <taxon>Gammaproteobacteria</taxon>
        <taxon>Cellvibrionales</taxon>
        <taxon>Cellvibrionaceae</taxon>
        <taxon>Cellvibrio</taxon>
    </lineage>
</organism>